<dbReference type="Proteomes" id="UP000198846">
    <property type="component" value="Unassembled WGS sequence"/>
</dbReference>
<protein>
    <submittedName>
        <fullName evidence="2">DoxX-like family protein</fullName>
    </submittedName>
</protein>
<feature type="transmembrane region" description="Helical" evidence="1">
    <location>
        <begin position="256"/>
        <end position="277"/>
    </location>
</feature>
<sequence length="416" mass="48780">MKLLTQTYRTYWSTQSKMFFRLVFSYFVLYMLLMLLSPLFETAYRWIGTFLFKINYAYEVSGNGSGDNTYAYLNLFVTVIFTGVTVLLWSILDRKRNNYNTLLYWFLVFLRIVLVATMLLYGFVKIFKLQFPSASLTHMLDPLSDFTPMGLAWTYMGFSKGFNVFVGLMEVLGGLLLIPRRTQTLGAFIIIGVMTQVAMMNFCYDIPVKLFSIHLILMALVIFITDHRFISVFIKNKAVDSYNYFHPIANKKYHKVIFWLKSVALILLISFISFNFYTTERNRGENRKKPLLYGIWEASHFIKNGDTLPPLITDNYRWRYLIVDIKEEATVKTMDDTKHYYTFIPDSSTQKVSIHKLGTVATTYNFNYKQLGTNSLLLQGVINTDTLKITLNRIDHKAFKLYARKFQWINERPYTK</sequence>
<feature type="transmembrane region" description="Helical" evidence="1">
    <location>
        <begin position="208"/>
        <end position="225"/>
    </location>
</feature>
<gene>
    <name evidence="2" type="ORF">SAMN04487990_1104</name>
</gene>
<evidence type="ECO:0000313" key="2">
    <source>
        <dbReference type="EMBL" id="SEA30902.1"/>
    </source>
</evidence>
<feature type="transmembrane region" description="Helical" evidence="1">
    <location>
        <begin position="20"/>
        <end position="40"/>
    </location>
</feature>
<keyword evidence="1" id="KW-1133">Transmembrane helix</keyword>
<keyword evidence="1" id="KW-0472">Membrane</keyword>
<feature type="transmembrane region" description="Helical" evidence="1">
    <location>
        <begin position="152"/>
        <end position="178"/>
    </location>
</feature>
<reference evidence="2 3" key="1">
    <citation type="submission" date="2016-10" db="EMBL/GenBank/DDBJ databases">
        <authorList>
            <person name="de Groot N.N."/>
        </authorList>
    </citation>
    <scope>NUCLEOTIDE SEQUENCE [LARGE SCALE GENOMIC DNA]</scope>
    <source>
        <strain evidence="2 3">DSM 23842</strain>
    </source>
</reference>
<feature type="transmembrane region" description="Helical" evidence="1">
    <location>
        <begin position="185"/>
        <end position="202"/>
    </location>
</feature>
<evidence type="ECO:0000256" key="1">
    <source>
        <dbReference type="SAM" id="Phobius"/>
    </source>
</evidence>
<dbReference type="EMBL" id="FNQK01000010">
    <property type="protein sequence ID" value="SEA30902.1"/>
    <property type="molecule type" value="Genomic_DNA"/>
</dbReference>
<keyword evidence="1" id="KW-0812">Transmembrane</keyword>
<feature type="transmembrane region" description="Helical" evidence="1">
    <location>
        <begin position="70"/>
        <end position="90"/>
    </location>
</feature>
<keyword evidence="3" id="KW-1185">Reference proteome</keyword>
<organism evidence="2 3">
    <name type="scientific">Bizionia paragorgiae</name>
    <dbReference type="NCBI Taxonomy" id="283786"/>
    <lineage>
        <taxon>Bacteria</taxon>
        <taxon>Pseudomonadati</taxon>
        <taxon>Bacteroidota</taxon>
        <taxon>Flavobacteriia</taxon>
        <taxon>Flavobacteriales</taxon>
        <taxon>Flavobacteriaceae</taxon>
        <taxon>Bizionia</taxon>
    </lineage>
</organism>
<dbReference type="AlphaFoldDB" id="A0A1H4A5N0"/>
<proteinExistence type="predicted"/>
<feature type="transmembrane region" description="Helical" evidence="1">
    <location>
        <begin position="102"/>
        <end position="124"/>
    </location>
</feature>
<accession>A0A1H4A5N0</accession>
<dbReference type="RefSeq" id="WP_143034141.1">
    <property type="nucleotide sequence ID" value="NZ_FNQK01000010.1"/>
</dbReference>
<name>A0A1H4A5N0_BIZPA</name>
<dbReference type="STRING" id="283786.SAMN04487990_1104"/>
<evidence type="ECO:0000313" key="3">
    <source>
        <dbReference type="Proteomes" id="UP000198846"/>
    </source>
</evidence>
<dbReference type="OrthoDB" id="102112at2"/>